<accession>A0ABQ3HSF3</accession>
<keyword evidence="3" id="KW-1185">Reference proteome</keyword>
<reference evidence="3" key="1">
    <citation type="journal article" date="2019" name="Int. J. Syst. Evol. Microbiol.">
        <title>The Global Catalogue of Microorganisms (GCM) 10K type strain sequencing project: providing services to taxonomists for standard genome sequencing and annotation.</title>
        <authorList>
            <consortium name="The Broad Institute Genomics Platform"/>
            <consortium name="The Broad Institute Genome Sequencing Center for Infectious Disease"/>
            <person name="Wu L."/>
            <person name="Ma J."/>
        </authorList>
    </citation>
    <scope>NUCLEOTIDE SEQUENCE [LARGE SCALE GENOMIC DNA]</scope>
    <source>
        <strain evidence="3">CGMCC 1.12791</strain>
    </source>
</reference>
<comment type="caution">
    <text evidence="2">The sequence shown here is derived from an EMBL/GenBank/DDBJ whole genome shotgun (WGS) entry which is preliminary data.</text>
</comment>
<evidence type="ECO:0000313" key="3">
    <source>
        <dbReference type="Proteomes" id="UP000597341"/>
    </source>
</evidence>
<dbReference type="EMBL" id="BNAD01000017">
    <property type="protein sequence ID" value="GHE19099.1"/>
    <property type="molecule type" value="Genomic_DNA"/>
</dbReference>
<evidence type="ECO:0000256" key="1">
    <source>
        <dbReference type="SAM" id="MobiDB-lite"/>
    </source>
</evidence>
<gene>
    <name evidence="2" type="ORF">GCM10011376_37090</name>
</gene>
<proteinExistence type="predicted"/>
<feature type="region of interest" description="Disordered" evidence="1">
    <location>
        <begin position="20"/>
        <end position="42"/>
    </location>
</feature>
<protein>
    <submittedName>
        <fullName evidence="2">Uncharacterized protein</fullName>
    </submittedName>
</protein>
<sequence>MDEVLPDARADVDDRVVRTDAGVADETQAETPSGPAMHGPERTERETVAGFCTIGRCASDFLTWKLL</sequence>
<name>A0ABQ3HSF3_9ACTN</name>
<dbReference type="Proteomes" id="UP000597341">
    <property type="component" value="Unassembled WGS sequence"/>
</dbReference>
<evidence type="ECO:0000313" key="2">
    <source>
        <dbReference type="EMBL" id="GHE19099.1"/>
    </source>
</evidence>
<organism evidence="2 3">
    <name type="scientific">Nocardioides flavus</name>
    <name type="common">ex Wang et al. 2016</name>
    <dbReference type="NCBI Taxonomy" id="2058780"/>
    <lineage>
        <taxon>Bacteria</taxon>
        <taxon>Bacillati</taxon>
        <taxon>Actinomycetota</taxon>
        <taxon>Actinomycetes</taxon>
        <taxon>Propionibacteriales</taxon>
        <taxon>Nocardioidaceae</taxon>
        <taxon>Nocardioides</taxon>
    </lineage>
</organism>